<dbReference type="Pfam" id="PF13440">
    <property type="entry name" value="Polysacc_synt_3"/>
    <property type="match status" value="1"/>
</dbReference>
<feature type="transmembrane region" description="Helical" evidence="7">
    <location>
        <begin position="376"/>
        <end position="406"/>
    </location>
</feature>
<keyword evidence="6 7" id="KW-0472">Membrane</keyword>
<keyword evidence="9" id="KW-1185">Reference proteome</keyword>
<name>A0A1M5ZJF3_9FIRM</name>
<keyword evidence="3" id="KW-1003">Cell membrane</keyword>
<feature type="transmembrane region" description="Helical" evidence="7">
    <location>
        <begin position="53"/>
        <end position="70"/>
    </location>
</feature>
<dbReference type="STRING" id="1121420.SAMN02746098_03326"/>
<feature type="transmembrane region" description="Helical" evidence="7">
    <location>
        <begin position="156"/>
        <end position="176"/>
    </location>
</feature>
<proteinExistence type="inferred from homology"/>
<organism evidence="8 9">
    <name type="scientific">Desulfosporosinus lacus DSM 15449</name>
    <dbReference type="NCBI Taxonomy" id="1121420"/>
    <lineage>
        <taxon>Bacteria</taxon>
        <taxon>Bacillati</taxon>
        <taxon>Bacillota</taxon>
        <taxon>Clostridia</taxon>
        <taxon>Eubacteriales</taxon>
        <taxon>Desulfitobacteriaceae</taxon>
        <taxon>Desulfosporosinus</taxon>
    </lineage>
</organism>
<dbReference type="Proteomes" id="UP000183954">
    <property type="component" value="Unassembled WGS sequence"/>
</dbReference>
<evidence type="ECO:0000256" key="1">
    <source>
        <dbReference type="ARBA" id="ARBA00004651"/>
    </source>
</evidence>
<dbReference type="InterPro" id="IPR050833">
    <property type="entry name" value="Poly_Biosynth_Transport"/>
</dbReference>
<feature type="transmembrane region" description="Helical" evidence="7">
    <location>
        <begin position="125"/>
        <end position="147"/>
    </location>
</feature>
<feature type="transmembrane region" description="Helical" evidence="7">
    <location>
        <begin position="300"/>
        <end position="318"/>
    </location>
</feature>
<dbReference type="PANTHER" id="PTHR30250">
    <property type="entry name" value="PST FAMILY PREDICTED COLANIC ACID TRANSPORTER"/>
    <property type="match status" value="1"/>
</dbReference>
<evidence type="ECO:0000313" key="8">
    <source>
        <dbReference type="EMBL" id="SHI24278.1"/>
    </source>
</evidence>
<keyword evidence="4 7" id="KW-0812">Transmembrane</keyword>
<evidence type="ECO:0000256" key="4">
    <source>
        <dbReference type="ARBA" id="ARBA00022692"/>
    </source>
</evidence>
<evidence type="ECO:0000256" key="7">
    <source>
        <dbReference type="SAM" id="Phobius"/>
    </source>
</evidence>
<evidence type="ECO:0000256" key="2">
    <source>
        <dbReference type="ARBA" id="ARBA00007430"/>
    </source>
</evidence>
<gene>
    <name evidence="8" type="ORF">SAMN02746098_03326</name>
</gene>
<dbReference type="CDD" id="cd13127">
    <property type="entry name" value="MATE_tuaB_like"/>
    <property type="match status" value="1"/>
</dbReference>
<protein>
    <submittedName>
        <fullName evidence="8">Membrane protein involved in the export of O-antigen and teichoic acid</fullName>
    </submittedName>
</protein>
<feature type="transmembrane region" description="Helical" evidence="7">
    <location>
        <begin position="91"/>
        <end position="113"/>
    </location>
</feature>
<feature type="transmembrane region" description="Helical" evidence="7">
    <location>
        <begin position="182"/>
        <end position="203"/>
    </location>
</feature>
<dbReference type="GO" id="GO:0005886">
    <property type="term" value="C:plasma membrane"/>
    <property type="evidence" value="ECO:0007669"/>
    <property type="project" value="UniProtKB-SubCell"/>
</dbReference>
<evidence type="ECO:0000256" key="5">
    <source>
        <dbReference type="ARBA" id="ARBA00022989"/>
    </source>
</evidence>
<sequence length="500" mass="55831">MLGSVEINNYENNDTKHTVISSLFWKMLESLGVQGIQLIIQLVLARLLMPKDFGIIALITIFINLSNILLQRGFTSALIQNKDVDETDFSTVFFISIAGSCLLYFILFFSAPLIADFYKSMELSIVLRVLAISLPFSAVNSVQIAFVSRNMQFKKLFFSSIGAIVCSGTIGIVMALGDFEVWALVFQQISYVILNCFFMAKVVKWRPKMLFSTKKAAGLFSFGWKMLLTALIDTIYIDIYTIVIGKIFSTQMLGYFNRGKQFPAVIVTSLNGSIQAVMFPAFSRVQDDKLKLKSMMRRSIVTSSFIVFPIMAGLAAAATPMVKLILTDKWLYSVPFIQIYCAYFALYPIHTANLQAISAIGRSDINLKLEIIKKSLGIIILIMTIPQGIFSIAIGGVVTSLISLVINSYPNIKLLGYPIHEQIVDILPSFLLSIAMGMVVYSIMLFQLPMGMTLIMQVLVGASFYFGAARLLKFECLSYVVKMAGFTYRNPSKEQKEDMI</sequence>
<evidence type="ECO:0000256" key="6">
    <source>
        <dbReference type="ARBA" id="ARBA00023136"/>
    </source>
</evidence>
<accession>A0A1M5ZJF3</accession>
<reference evidence="9" key="1">
    <citation type="submission" date="2016-11" db="EMBL/GenBank/DDBJ databases">
        <authorList>
            <person name="Varghese N."/>
            <person name="Submissions S."/>
        </authorList>
    </citation>
    <scope>NUCLEOTIDE SEQUENCE [LARGE SCALE GENOMIC DNA]</scope>
    <source>
        <strain evidence="9">DSM 15449</strain>
    </source>
</reference>
<keyword evidence="5 7" id="KW-1133">Transmembrane helix</keyword>
<evidence type="ECO:0000256" key="3">
    <source>
        <dbReference type="ARBA" id="ARBA00022475"/>
    </source>
</evidence>
<dbReference type="PANTHER" id="PTHR30250:SF10">
    <property type="entry name" value="LIPOPOLYSACCHARIDE BIOSYNTHESIS PROTEIN WZXC"/>
    <property type="match status" value="1"/>
</dbReference>
<comment type="subcellular location">
    <subcellularLocation>
        <location evidence="1">Cell membrane</location>
        <topology evidence="1">Multi-pass membrane protein</topology>
    </subcellularLocation>
</comment>
<feature type="transmembrane region" description="Helical" evidence="7">
    <location>
        <begin position="426"/>
        <end position="446"/>
    </location>
</feature>
<comment type="similarity">
    <text evidence="2">Belongs to the polysaccharide synthase family.</text>
</comment>
<dbReference type="EMBL" id="FQXJ01000012">
    <property type="protein sequence ID" value="SHI24278.1"/>
    <property type="molecule type" value="Genomic_DNA"/>
</dbReference>
<dbReference type="AlphaFoldDB" id="A0A1M5ZJF3"/>
<feature type="transmembrane region" description="Helical" evidence="7">
    <location>
        <begin position="261"/>
        <end position="279"/>
    </location>
</feature>
<feature type="transmembrane region" description="Helical" evidence="7">
    <location>
        <begin position="224"/>
        <end position="249"/>
    </location>
</feature>
<feature type="transmembrane region" description="Helical" evidence="7">
    <location>
        <begin position="330"/>
        <end position="349"/>
    </location>
</feature>
<evidence type="ECO:0000313" key="9">
    <source>
        <dbReference type="Proteomes" id="UP000183954"/>
    </source>
</evidence>